<proteinExistence type="predicted"/>
<protein>
    <submittedName>
        <fullName evidence="2">Uncharacterized protein</fullName>
    </submittedName>
</protein>
<evidence type="ECO:0000256" key="1">
    <source>
        <dbReference type="SAM" id="MobiDB-lite"/>
    </source>
</evidence>
<keyword evidence="3" id="KW-1185">Reference proteome</keyword>
<evidence type="ECO:0000313" key="3">
    <source>
        <dbReference type="Proteomes" id="UP001519460"/>
    </source>
</evidence>
<dbReference type="EMBL" id="JACVVK020000458">
    <property type="protein sequence ID" value="KAK7473765.1"/>
    <property type="molecule type" value="Genomic_DNA"/>
</dbReference>
<gene>
    <name evidence="2" type="ORF">BaRGS_00034988</name>
</gene>
<accession>A0ABD0JFU4</accession>
<dbReference type="Proteomes" id="UP001519460">
    <property type="component" value="Unassembled WGS sequence"/>
</dbReference>
<organism evidence="2 3">
    <name type="scientific">Batillaria attramentaria</name>
    <dbReference type="NCBI Taxonomy" id="370345"/>
    <lineage>
        <taxon>Eukaryota</taxon>
        <taxon>Metazoa</taxon>
        <taxon>Spiralia</taxon>
        <taxon>Lophotrochozoa</taxon>
        <taxon>Mollusca</taxon>
        <taxon>Gastropoda</taxon>
        <taxon>Caenogastropoda</taxon>
        <taxon>Sorbeoconcha</taxon>
        <taxon>Cerithioidea</taxon>
        <taxon>Batillariidae</taxon>
        <taxon>Batillaria</taxon>
    </lineage>
</organism>
<feature type="non-terminal residue" evidence="2">
    <location>
        <position position="1"/>
    </location>
</feature>
<dbReference type="AlphaFoldDB" id="A0ABD0JFU4"/>
<feature type="region of interest" description="Disordered" evidence="1">
    <location>
        <begin position="24"/>
        <end position="62"/>
    </location>
</feature>
<sequence length="62" mass="6498">PACYTKSLPRGPCETDARTNFPTHCATFPDPAAPSTPGTSPKPTVRDKGNQLGKHTSGFVNA</sequence>
<comment type="caution">
    <text evidence="2">The sequence shown here is derived from an EMBL/GenBank/DDBJ whole genome shotgun (WGS) entry which is preliminary data.</text>
</comment>
<name>A0ABD0JFU4_9CAEN</name>
<reference evidence="2 3" key="1">
    <citation type="journal article" date="2023" name="Sci. Data">
        <title>Genome assembly of the Korean intertidal mud-creeper Batillaria attramentaria.</title>
        <authorList>
            <person name="Patra A.K."/>
            <person name="Ho P.T."/>
            <person name="Jun S."/>
            <person name="Lee S.J."/>
            <person name="Kim Y."/>
            <person name="Won Y.J."/>
        </authorList>
    </citation>
    <scope>NUCLEOTIDE SEQUENCE [LARGE SCALE GENOMIC DNA]</scope>
    <source>
        <strain evidence="2">Wonlab-2016</strain>
    </source>
</reference>
<evidence type="ECO:0000313" key="2">
    <source>
        <dbReference type="EMBL" id="KAK7473765.1"/>
    </source>
</evidence>